<name>A0A841Q2C3_9BACI</name>
<dbReference type="EMBL" id="JACHGH010000002">
    <property type="protein sequence ID" value="MBB6452385.1"/>
    <property type="molecule type" value="Genomic_DNA"/>
</dbReference>
<dbReference type="Gene3D" id="3.40.630.30">
    <property type="match status" value="1"/>
</dbReference>
<dbReference type="CDD" id="cd04301">
    <property type="entry name" value="NAT_SF"/>
    <property type="match status" value="1"/>
</dbReference>
<dbReference type="Proteomes" id="UP000581688">
    <property type="component" value="Unassembled WGS sequence"/>
</dbReference>
<keyword evidence="3" id="KW-1185">Reference proteome</keyword>
<protein>
    <submittedName>
        <fullName evidence="2">RimJ/RimL family protein N-acetyltransferase</fullName>
    </submittedName>
</protein>
<dbReference type="AlphaFoldDB" id="A0A841Q2C3"/>
<dbReference type="Pfam" id="PF00583">
    <property type="entry name" value="Acetyltransf_1"/>
    <property type="match status" value="1"/>
</dbReference>
<evidence type="ECO:0000259" key="1">
    <source>
        <dbReference type="PROSITE" id="PS51186"/>
    </source>
</evidence>
<evidence type="ECO:0000313" key="3">
    <source>
        <dbReference type="Proteomes" id="UP000581688"/>
    </source>
</evidence>
<keyword evidence="2" id="KW-0808">Transferase</keyword>
<dbReference type="PANTHER" id="PTHR43415">
    <property type="entry name" value="SPERMIDINE N(1)-ACETYLTRANSFERASE"/>
    <property type="match status" value="1"/>
</dbReference>
<feature type="domain" description="N-acetyltransferase" evidence="1">
    <location>
        <begin position="19"/>
        <end position="174"/>
    </location>
</feature>
<organism evidence="2 3">
    <name type="scientific">Salirhabdus euzebyi</name>
    <dbReference type="NCBI Taxonomy" id="394506"/>
    <lineage>
        <taxon>Bacteria</taxon>
        <taxon>Bacillati</taxon>
        <taxon>Bacillota</taxon>
        <taxon>Bacilli</taxon>
        <taxon>Bacillales</taxon>
        <taxon>Bacillaceae</taxon>
        <taxon>Salirhabdus</taxon>
    </lineage>
</organism>
<dbReference type="GO" id="GO:0016747">
    <property type="term" value="F:acyltransferase activity, transferring groups other than amino-acyl groups"/>
    <property type="evidence" value="ECO:0007669"/>
    <property type="project" value="InterPro"/>
</dbReference>
<dbReference type="PROSITE" id="PS51186">
    <property type="entry name" value="GNAT"/>
    <property type="match status" value="1"/>
</dbReference>
<dbReference type="SUPFAM" id="SSF55729">
    <property type="entry name" value="Acyl-CoA N-acyltransferases (Nat)"/>
    <property type="match status" value="1"/>
</dbReference>
<evidence type="ECO:0000313" key="2">
    <source>
        <dbReference type="EMBL" id="MBB6452385.1"/>
    </source>
</evidence>
<dbReference type="InterPro" id="IPR000182">
    <property type="entry name" value="GNAT_dom"/>
</dbReference>
<reference evidence="2 3" key="1">
    <citation type="submission" date="2020-08" db="EMBL/GenBank/DDBJ databases">
        <title>Genomic Encyclopedia of Type Strains, Phase IV (KMG-IV): sequencing the most valuable type-strain genomes for metagenomic binning, comparative biology and taxonomic classification.</title>
        <authorList>
            <person name="Goeker M."/>
        </authorList>
    </citation>
    <scope>NUCLEOTIDE SEQUENCE [LARGE SCALE GENOMIC DNA]</scope>
    <source>
        <strain evidence="2 3">DSM 19612</strain>
    </source>
</reference>
<sequence length="182" mass="21433">MNIHFRKLTKPNNTLVKMLNNWENDPTLIPLIRPNQNKSELDCRNKLTLDDLTKRLENHQIYLIYLDDRLVGEMNYMVDPGHLIKKETGSAWIAITIGEAEGRGKGIGYVAIQYLEKQIQKQGLKRIELGVFEFNKNAVKLYQKLGYKEIGRIENFTFWQGKKWADIRMEKYVDKRQEGVYK</sequence>
<proteinExistence type="predicted"/>
<dbReference type="PANTHER" id="PTHR43415:SF3">
    <property type="entry name" value="GNAT-FAMILY ACETYLTRANSFERASE"/>
    <property type="match status" value="1"/>
</dbReference>
<gene>
    <name evidence="2" type="ORF">HNQ94_000830</name>
</gene>
<dbReference type="InterPro" id="IPR016181">
    <property type="entry name" value="Acyl_CoA_acyltransferase"/>
</dbReference>
<dbReference type="RefSeq" id="WP_174494951.1">
    <property type="nucleotide sequence ID" value="NZ_CADDWK010000002.1"/>
</dbReference>
<comment type="caution">
    <text evidence="2">The sequence shown here is derived from an EMBL/GenBank/DDBJ whole genome shotgun (WGS) entry which is preliminary data.</text>
</comment>
<accession>A0A841Q2C3</accession>